<dbReference type="PANTHER" id="PTHR10559:SF15">
    <property type="entry name" value="COBALAMIN BINDING INTRINSIC FACTOR"/>
    <property type="match status" value="1"/>
</dbReference>
<sequence>MLGRRMGTKPNRGHMGCPARAGPLSLTTVINAEERARMLGILQLSAMDSRLPNPSVLLALNLARDSSKAQQDLGTVGLGPSPCLPWPLSVPTDMSSGQVALYTLALLSSCCDLRHVEAHGQSVDLLSILREKMDKEVAHWGHPAEHTVQCGAGCTSARCHHPDQAAAEFPGQALYEQAMMALPLVCAYNRNELQDMQDLLSTTLSNVTNKFLENQDKGNGLIGNIYSTGLAMQLLLAAGKFYAPRKWDCTQPVAAITKHHLQQPMAIAQALPALMGRTYLDSASLDCSPEEPTATSLEVQQNHLWVSSGGCNRVSVITWAPTHCSSDPSPTTHLPHSFKTESTFWGPMVVSIHGLAANETERTYWQFFSGSDALQEGGQCWGAGRGCSGEPQPHACSPLQGLAHTSRTTGSTSGLSSAPTDSTGGETALLGPTTWQ</sequence>
<keyword evidence="6 7" id="KW-0170">Cobalt</keyword>
<evidence type="ECO:0000256" key="5">
    <source>
        <dbReference type="ARBA" id="ARBA00022729"/>
    </source>
</evidence>
<evidence type="ECO:0000256" key="4">
    <source>
        <dbReference type="ARBA" id="ARBA00022525"/>
    </source>
</evidence>
<feature type="disulfide bond" evidence="8">
    <location>
        <begin position="159"/>
        <end position="186"/>
    </location>
</feature>
<name>A0A803XLW9_MELGA</name>
<feature type="binding site" evidence="7">
    <location>
        <position position="374"/>
    </location>
    <ligand>
        <name>cyanocob(III)alamin</name>
        <dbReference type="ChEBI" id="CHEBI:17439"/>
    </ligand>
</feature>
<reference evidence="10" key="2">
    <citation type="submission" date="2025-08" db="UniProtKB">
        <authorList>
            <consortium name="Ensembl"/>
        </authorList>
    </citation>
    <scope>IDENTIFICATION</scope>
</reference>
<evidence type="ECO:0000256" key="7">
    <source>
        <dbReference type="PIRSR" id="PIRSR602157-1"/>
    </source>
</evidence>
<dbReference type="GO" id="GO:0015889">
    <property type="term" value="P:cobalamin transport"/>
    <property type="evidence" value="ECO:0007669"/>
    <property type="project" value="InterPro"/>
</dbReference>
<dbReference type="PANTHER" id="PTHR10559">
    <property type="entry name" value="TRANSCOBALAMIN-1/GASTRIC INTRINSIC FACTOR"/>
    <property type="match status" value="1"/>
</dbReference>
<dbReference type="Pfam" id="PF01122">
    <property type="entry name" value="Cobalamin_bind"/>
    <property type="match status" value="2"/>
</dbReference>
<evidence type="ECO:0000313" key="10">
    <source>
        <dbReference type="Ensembl" id="ENSMGAP00000020515.1"/>
    </source>
</evidence>
<dbReference type="Gene3D" id="1.50.10.20">
    <property type="match status" value="1"/>
</dbReference>
<dbReference type="GO" id="GO:0006824">
    <property type="term" value="P:cobalt ion transport"/>
    <property type="evidence" value="ECO:0007669"/>
    <property type="project" value="UniProtKB-KW"/>
</dbReference>
<dbReference type="Ensembl" id="ENSMGAT00000027966.1">
    <property type="protein sequence ID" value="ENSMGAP00000020515.1"/>
    <property type="gene ID" value="ENSMGAG00000003317.3"/>
</dbReference>
<dbReference type="InterPro" id="IPR051588">
    <property type="entry name" value="Cobalamin_Transport"/>
</dbReference>
<organism evidence="10 11">
    <name type="scientific">Meleagris gallopavo</name>
    <name type="common">Wild turkey</name>
    <dbReference type="NCBI Taxonomy" id="9103"/>
    <lineage>
        <taxon>Eukaryota</taxon>
        <taxon>Metazoa</taxon>
        <taxon>Chordata</taxon>
        <taxon>Craniata</taxon>
        <taxon>Vertebrata</taxon>
        <taxon>Euteleostomi</taxon>
        <taxon>Archelosauria</taxon>
        <taxon>Archosauria</taxon>
        <taxon>Dinosauria</taxon>
        <taxon>Saurischia</taxon>
        <taxon>Theropoda</taxon>
        <taxon>Coelurosauria</taxon>
        <taxon>Aves</taxon>
        <taxon>Neognathae</taxon>
        <taxon>Galloanserae</taxon>
        <taxon>Galliformes</taxon>
        <taxon>Phasianidae</taxon>
        <taxon>Meleagridinae</taxon>
        <taxon>Meleagris</taxon>
    </lineage>
</organism>
<feature type="binding site" evidence="7">
    <location>
        <position position="224"/>
    </location>
    <ligand>
        <name>cyanocob(III)alamin</name>
        <dbReference type="ChEBI" id="CHEBI:17439"/>
    </ligand>
</feature>
<accession>A0A803XLW9</accession>
<reference evidence="10" key="3">
    <citation type="submission" date="2025-09" db="UniProtKB">
        <authorList>
            <consortium name="Ensembl"/>
        </authorList>
    </citation>
    <scope>IDENTIFICATION</scope>
</reference>
<proteinExistence type="inferred from homology"/>
<dbReference type="Gene3D" id="2.170.130.30">
    <property type="match status" value="1"/>
</dbReference>
<dbReference type="InParanoid" id="A0A803XLW9"/>
<evidence type="ECO:0000256" key="2">
    <source>
        <dbReference type="ARBA" id="ARBA00006449"/>
    </source>
</evidence>
<dbReference type="GeneTree" id="ENSGT00530000063370"/>
<reference evidence="10 11" key="1">
    <citation type="journal article" date="2010" name="PLoS Biol.">
        <title>Multi-platform next-generation sequencing of the domestic turkey (Meleagris gallopavo): genome assembly and analysis.</title>
        <authorList>
            <person name="Dalloul R.A."/>
            <person name="Long J.A."/>
            <person name="Zimin A.V."/>
            <person name="Aslam L."/>
            <person name="Beal K."/>
            <person name="Blomberg L.A."/>
            <person name="Bouffard P."/>
            <person name="Burt D.W."/>
            <person name="Crasta O."/>
            <person name="Crooijmans R.P."/>
            <person name="Cooper K."/>
            <person name="Coulombe R.A."/>
            <person name="De S."/>
            <person name="Delany M.E."/>
            <person name="Dodgson J.B."/>
            <person name="Dong J.J."/>
            <person name="Evans C."/>
            <person name="Frederickson K.M."/>
            <person name="Flicek P."/>
            <person name="Florea L."/>
            <person name="Folkerts O."/>
            <person name="Groenen M.A."/>
            <person name="Harkins T.T."/>
            <person name="Herrero J."/>
            <person name="Hoffmann S."/>
            <person name="Megens H.J."/>
            <person name="Jiang A."/>
            <person name="de Jong P."/>
            <person name="Kaiser P."/>
            <person name="Kim H."/>
            <person name="Kim K.W."/>
            <person name="Kim S."/>
            <person name="Langenberger D."/>
            <person name="Lee M.K."/>
            <person name="Lee T."/>
            <person name="Mane S."/>
            <person name="Marcais G."/>
            <person name="Marz M."/>
            <person name="McElroy A.P."/>
            <person name="Modise T."/>
            <person name="Nefedov M."/>
            <person name="Notredame C."/>
            <person name="Paton I.R."/>
            <person name="Payne W.S."/>
            <person name="Pertea G."/>
            <person name="Prickett D."/>
            <person name="Puiu D."/>
            <person name="Qioa D."/>
            <person name="Raineri E."/>
            <person name="Ruffier M."/>
            <person name="Salzberg S.L."/>
            <person name="Schatz M.C."/>
            <person name="Scheuring C."/>
            <person name="Schmidt C.J."/>
            <person name="Schroeder S."/>
            <person name="Searle S.M."/>
            <person name="Smith E.J."/>
            <person name="Smith J."/>
            <person name="Sonstegard T.S."/>
            <person name="Stadler P.F."/>
            <person name="Tafer H."/>
            <person name="Tu Z.J."/>
            <person name="Van Tassell C.P."/>
            <person name="Vilella A.J."/>
            <person name="Williams K.P."/>
            <person name="Yorke J.A."/>
            <person name="Zhang L."/>
            <person name="Zhang H.B."/>
            <person name="Zhang X."/>
            <person name="Zhang Y."/>
            <person name="Reed K.M."/>
        </authorList>
    </citation>
    <scope>NUCLEOTIDE SEQUENCE [LARGE SCALE GENOMIC DNA]</scope>
</reference>
<dbReference type="GO" id="GO:0031419">
    <property type="term" value="F:cobalamin binding"/>
    <property type="evidence" value="ECO:0007669"/>
    <property type="project" value="InterPro"/>
</dbReference>
<evidence type="ECO:0000256" key="8">
    <source>
        <dbReference type="PIRSR" id="PIRSR602157-2"/>
    </source>
</evidence>
<protein>
    <submittedName>
        <fullName evidence="10">Cobalamin binding intrinsic factor</fullName>
    </submittedName>
</protein>
<comment type="subcellular location">
    <subcellularLocation>
        <location evidence="1">Secreted</location>
    </subcellularLocation>
</comment>
<dbReference type="Proteomes" id="UP000001645">
    <property type="component" value="Chromosome 5"/>
</dbReference>
<dbReference type="Bgee" id="ENSMGAG00000003317">
    <property type="expression patterns" value="Expressed in pancreas and 1 other cell type or tissue"/>
</dbReference>
<evidence type="ECO:0000256" key="3">
    <source>
        <dbReference type="ARBA" id="ARBA00022426"/>
    </source>
</evidence>
<evidence type="ECO:0000313" key="11">
    <source>
        <dbReference type="Proteomes" id="UP000001645"/>
    </source>
</evidence>
<dbReference type="InterPro" id="IPR002157">
    <property type="entry name" value="Cbl-bd_prot"/>
</dbReference>
<keyword evidence="3" id="KW-0171">Cobalt transport</keyword>
<dbReference type="AlphaFoldDB" id="A0A803XLW9"/>
<comment type="similarity">
    <text evidence="2">Belongs to the eukaryotic cobalamin transport proteins family.</text>
</comment>
<keyword evidence="11" id="KW-1185">Reference proteome</keyword>
<feature type="compositionally biased region" description="Low complexity" evidence="9">
    <location>
        <begin position="405"/>
        <end position="420"/>
    </location>
</feature>
<keyword evidence="3" id="KW-0406">Ion transport</keyword>
<evidence type="ECO:0000256" key="6">
    <source>
        <dbReference type="ARBA" id="ARBA00023285"/>
    </source>
</evidence>
<dbReference type="GO" id="GO:0005615">
    <property type="term" value="C:extracellular space"/>
    <property type="evidence" value="ECO:0007669"/>
    <property type="project" value="TreeGrafter"/>
</dbReference>
<keyword evidence="5" id="KW-0732">Signal</keyword>
<feature type="region of interest" description="Disordered" evidence="9">
    <location>
        <begin position="392"/>
        <end position="436"/>
    </location>
</feature>
<evidence type="ECO:0000256" key="1">
    <source>
        <dbReference type="ARBA" id="ARBA00004613"/>
    </source>
</evidence>
<keyword evidence="8" id="KW-1015">Disulfide bond</keyword>
<feature type="binding site" evidence="7">
    <location>
        <position position="269"/>
    </location>
    <ligand>
        <name>cyanocob(III)alamin</name>
        <dbReference type="ChEBI" id="CHEBI:17439"/>
    </ligand>
</feature>
<evidence type="ECO:0000256" key="9">
    <source>
        <dbReference type="SAM" id="MobiDB-lite"/>
    </source>
</evidence>
<keyword evidence="4" id="KW-0964">Secreted</keyword>
<keyword evidence="3" id="KW-0813">Transport</keyword>